<dbReference type="InterPro" id="IPR044992">
    <property type="entry name" value="ChyE-like"/>
</dbReference>
<reference evidence="2" key="1">
    <citation type="submission" date="2015-10" db="EMBL/GenBank/DDBJ databases">
        <authorList>
            <person name="Gilbert D.G."/>
        </authorList>
    </citation>
    <scope>NUCLEOTIDE SEQUENCE</scope>
</reference>
<protein>
    <submittedName>
        <fullName evidence="2">GMP synthase [glutamine-hydrolyzing]</fullName>
        <ecNumber evidence="2">6.3.5.2</ecNumber>
    </submittedName>
</protein>
<dbReference type="InterPro" id="IPR017926">
    <property type="entry name" value="GATASE"/>
</dbReference>
<dbReference type="EMBL" id="CZRL01000021">
    <property type="protein sequence ID" value="CUS50313.1"/>
    <property type="molecule type" value="Genomic_DNA"/>
</dbReference>
<organism evidence="2">
    <name type="scientific">hydrothermal vent metagenome</name>
    <dbReference type="NCBI Taxonomy" id="652676"/>
    <lineage>
        <taxon>unclassified sequences</taxon>
        <taxon>metagenomes</taxon>
        <taxon>ecological metagenomes</taxon>
    </lineage>
</organism>
<name>A0A160TNX8_9ZZZZ</name>
<dbReference type="PANTHER" id="PTHR42695:SF5">
    <property type="entry name" value="GLUTAMINE AMIDOTRANSFERASE YLR126C-RELATED"/>
    <property type="match status" value="1"/>
</dbReference>
<dbReference type="Gene3D" id="3.40.50.880">
    <property type="match status" value="1"/>
</dbReference>
<dbReference type="CDD" id="cd01741">
    <property type="entry name" value="GATase1_1"/>
    <property type="match status" value="1"/>
</dbReference>
<gene>
    <name evidence="2" type="ORF">MGWOODY_XGa244</name>
</gene>
<dbReference type="InterPro" id="IPR029062">
    <property type="entry name" value="Class_I_gatase-like"/>
</dbReference>
<dbReference type="AlphaFoldDB" id="A0A160TNX8"/>
<sequence length="240" mass="26636">MKFLVFQHIACEHPGIFRHMLDQANISWDAIELDEGQEIPSLEGYDALWVMGGPMDVWDEETCPWLVPEKAAIRSWVTEIKKPYLGVCLGHQLLADALGGECAIQARPEIGILTVELTQEGQSDPLFTAIEQEVHCLQWHSVEVQKMPPDSVILASSSDCSCQAMRVGSNAWGIQFHVELEENTIGDWSKIPAYADALEATLGSGALTKMQSDAESNYPGFQRNSQQVFKNFLSVVDATR</sequence>
<dbReference type="PANTHER" id="PTHR42695">
    <property type="entry name" value="GLUTAMINE AMIDOTRANSFERASE YLR126C-RELATED"/>
    <property type="match status" value="1"/>
</dbReference>
<keyword evidence="2" id="KW-0436">Ligase</keyword>
<feature type="domain" description="Glutamine amidotransferase" evidence="1">
    <location>
        <begin position="25"/>
        <end position="181"/>
    </location>
</feature>
<dbReference type="GO" id="GO:0003922">
    <property type="term" value="F:GMP synthase (glutamine-hydrolyzing) activity"/>
    <property type="evidence" value="ECO:0007669"/>
    <property type="project" value="UniProtKB-EC"/>
</dbReference>
<dbReference type="SUPFAM" id="SSF52317">
    <property type="entry name" value="Class I glutamine amidotransferase-like"/>
    <property type="match status" value="1"/>
</dbReference>
<evidence type="ECO:0000313" key="2">
    <source>
        <dbReference type="EMBL" id="CUS50313.1"/>
    </source>
</evidence>
<dbReference type="Pfam" id="PF00117">
    <property type="entry name" value="GATase"/>
    <property type="match status" value="1"/>
</dbReference>
<accession>A0A160TNX8</accession>
<dbReference type="EC" id="6.3.5.2" evidence="2"/>
<dbReference type="GO" id="GO:0005829">
    <property type="term" value="C:cytosol"/>
    <property type="evidence" value="ECO:0007669"/>
    <property type="project" value="TreeGrafter"/>
</dbReference>
<proteinExistence type="predicted"/>
<evidence type="ECO:0000259" key="1">
    <source>
        <dbReference type="Pfam" id="PF00117"/>
    </source>
</evidence>
<dbReference type="PROSITE" id="PS51273">
    <property type="entry name" value="GATASE_TYPE_1"/>
    <property type="match status" value="1"/>
</dbReference>